<dbReference type="OrthoDB" id="374222at2759"/>
<feature type="compositionally biased region" description="Low complexity" evidence="1">
    <location>
        <begin position="477"/>
        <end position="506"/>
    </location>
</feature>
<feature type="chain" id="PRO_5013266815" evidence="2">
    <location>
        <begin position="17"/>
        <end position="544"/>
    </location>
</feature>
<evidence type="ECO:0000256" key="2">
    <source>
        <dbReference type="SAM" id="SignalP"/>
    </source>
</evidence>
<dbReference type="EMBL" id="LN835297">
    <property type="protein sequence ID" value="CRH02991.1"/>
    <property type="molecule type" value="Genomic_DNA"/>
</dbReference>
<name>A0A1J1HCG2_PLARL</name>
<feature type="signal peptide" evidence="2">
    <location>
        <begin position="1"/>
        <end position="16"/>
    </location>
</feature>
<protein>
    <submittedName>
        <fullName evidence="3">Secreted ookinete protein, putative</fullName>
    </submittedName>
</protein>
<feature type="region of interest" description="Disordered" evidence="1">
    <location>
        <begin position="461"/>
        <end position="544"/>
    </location>
</feature>
<gene>
    <name evidence="3" type="primary">PSOP1</name>
    <name evidence="3" type="ORF">PRELSG_0201700</name>
</gene>
<evidence type="ECO:0000313" key="4">
    <source>
        <dbReference type="Proteomes" id="UP000220158"/>
    </source>
</evidence>
<dbReference type="Proteomes" id="UP000220158">
    <property type="component" value="Chromosome 2"/>
</dbReference>
<dbReference type="VEuPathDB" id="PlasmoDB:PRELSG_0201700"/>
<accession>A0A1J1HCG2</accession>
<proteinExistence type="predicted"/>
<reference evidence="3 4" key="1">
    <citation type="submission" date="2015-04" db="EMBL/GenBank/DDBJ databases">
        <authorList>
            <consortium name="Pathogen Informatics"/>
        </authorList>
    </citation>
    <scope>NUCLEOTIDE SEQUENCE [LARGE SCALE GENOMIC DNA]</scope>
    <source>
        <strain evidence="3 4">SGS1</strain>
    </source>
</reference>
<evidence type="ECO:0000313" key="3">
    <source>
        <dbReference type="EMBL" id="CRH02991.1"/>
    </source>
</evidence>
<dbReference type="AlphaFoldDB" id="A0A1J1HCG2"/>
<dbReference type="KEGG" id="prel:PRELSG_0201700"/>
<feature type="compositionally biased region" description="Low complexity" evidence="1">
    <location>
        <begin position="461"/>
        <end position="470"/>
    </location>
</feature>
<keyword evidence="2" id="KW-0732">Signal</keyword>
<keyword evidence="4" id="KW-1185">Reference proteome</keyword>
<dbReference type="RefSeq" id="XP_028535478.1">
    <property type="nucleotide sequence ID" value="XM_028679795.1"/>
</dbReference>
<evidence type="ECO:0000256" key="1">
    <source>
        <dbReference type="SAM" id="MobiDB-lite"/>
    </source>
</evidence>
<organism evidence="3 4">
    <name type="scientific">Plasmodium relictum</name>
    <dbReference type="NCBI Taxonomy" id="85471"/>
    <lineage>
        <taxon>Eukaryota</taxon>
        <taxon>Sar</taxon>
        <taxon>Alveolata</taxon>
        <taxon>Apicomplexa</taxon>
        <taxon>Aconoidasida</taxon>
        <taxon>Haemosporida</taxon>
        <taxon>Plasmodiidae</taxon>
        <taxon>Plasmodium</taxon>
        <taxon>Plasmodium (Haemamoeba)</taxon>
    </lineage>
</organism>
<sequence>MNVLLILSFFLYTISSLKIIRRDQHQHLDDLLARELEKRGLGGKRLNIREQINYQRKNNYELYVTPDGELKHERYNVNEPRQKMKNNEHVRYLINDLEILHGVYPFSGRDVDKVLKETLKPPSLCFMLAGLLINDLNKINIENSPIYGFLINGEKDGLNVKNVLEISVILSNVTVPLGSYFFPNVKIYPYQIPFLVGFYSNKYGYKESKISYLCSLPHFLIDVVHTSSSGLVFNFNGNEISFRELFPATLKHSMEIPSFLPVKREDPHESERSKLLSKLQKYSEEVPYRSVKDAKIEGEGIENPAERILVTKTFSAARDKVKNLFSSSGRSSMDINSIVLYFLALGQNIFPKTKPLSLYRVTMVKIENVQVDSAGFLSSFQVELVVNDNEKSISEGSVHGKKILVPREILRTPSIIYEVPITYGLYINAMGLVYGFGGFYFPLSKALPYNVQSLAAYVQKSDSSTPSTSPSTPPPSTTHGSTPSYRTRSSSYPSTRSSYSPTRSSSAQTPYGSPHIRRYNSAPSYLANSRSSSPNPSSSPSPPS</sequence>
<dbReference type="GeneID" id="39734435"/>